<organism evidence="1 2">
    <name type="scientific">Oryza meyeriana var. granulata</name>
    <dbReference type="NCBI Taxonomy" id="110450"/>
    <lineage>
        <taxon>Eukaryota</taxon>
        <taxon>Viridiplantae</taxon>
        <taxon>Streptophyta</taxon>
        <taxon>Embryophyta</taxon>
        <taxon>Tracheophyta</taxon>
        <taxon>Spermatophyta</taxon>
        <taxon>Magnoliopsida</taxon>
        <taxon>Liliopsida</taxon>
        <taxon>Poales</taxon>
        <taxon>Poaceae</taxon>
        <taxon>BOP clade</taxon>
        <taxon>Oryzoideae</taxon>
        <taxon>Oryzeae</taxon>
        <taxon>Oryzinae</taxon>
        <taxon>Oryza</taxon>
        <taxon>Oryza meyeriana</taxon>
    </lineage>
</organism>
<evidence type="ECO:0000313" key="1">
    <source>
        <dbReference type="EMBL" id="KAF0916787.1"/>
    </source>
</evidence>
<keyword evidence="2" id="KW-1185">Reference proteome</keyword>
<protein>
    <submittedName>
        <fullName evidence="1">Uncharacterized protein</fullName>
    </submittedName>
</protein>
<dbReference type="Proteomes" id="UP000479710">
    <property type="component" value="Unassembled WGS sequence"/>
</dbReference>
<name>A0A6G1DWE7_9ORYZ</name>
<reference evidence="1 2" key="1">
    <citation type="submission" date="2019-11" db="EMBL/GenBank/DDBJ databases">
        <title>Whole genome sequence of Oryza granulata.</title>
        <authorList>
            <person name="Li W."/>
        </authorList>
    </citation>
    <scope>NUCLEOTIDE SEQUENCE [LARGE SCALE GENOMIC DNA]</scope>
    <source>
        <strain evidence="2">cv. Menghai</strain>
        <tissue evidence="1">Leaf</tissue>
    </source>
</reference>
<comment type="caution">
    <text evidence="1">The sequence shown here is derived from an EMBL/GenBank/DDBJ whole genome shotgun (WGS) entry which is preliminary data.</text>
</comment>
<dbReference type="EMBL" id="SPHZ02000005">
    <property type="protein sequence ID" value="KAF0916787.1"/>
    <property type="molecule type" value="Genomic_DNA"/>
</dbReference>
<accession>A0A6G1DWE7</accession>
<evidence type="ECO:0000313" key="2">
    <source>
        <dbReference type="Proteomes" id="UP000479710"/>
    </source>
</evidence>
<sequence>MASSLLCSDKLPFMNVETILHMKEGLGETSYAQNSSLQASSLPCFSWPLILFDQCMHSEF</sequence>
<proteinExistence type="predicted"/>
<dbReference type="AlphaFoldDB" id="A0A6G1DWE7"/>
<gene>
    <name evidence="1" type="ORF">E2562_011618</name>
</gene>